<protein>
    <submittedName>
        <fullName evidence="1">Uncharacterized protein</fullName>
    </submittedName>
</protein>
<dbReference type="AlphaFoldDB" id="A0A4Q4N9B6"/>
<gene>
    <name evidence="1" type="ORF">AA0117_g8667</name>
</gene>
<proteinExistence type="predicted"/>
<dbReference type="VEuPathDB" id="FungiDB:CC77DRAFT_932956"/>
<dbReference type="PANTHER" id="PTHR36142">
    <property type="entry name" value="METALLO-HYDROLASE/OXIDOREDUCTASE SUPERFAMILY PROTEIN"/>
    <property type="match status" value="1"/>
</dbReference>
<comment type="caution">
    <text evidence="1">The sequence shown here is derived from an EMBL/GenBank/DDBJ whole genome shotgun (WGS) entry which is preliminary data.</text>
</comment>
<accession>A0A4Q4N9B6</accession>
<organism evidence="1 2">
    <name type="scientific">Alternaria alternata</name>
    <name type="common">Alternaria rot fungus</name>
    <name type="synonym">Torula alternata</name>
    <dbReference type="NCBI Taxonomy" id="5599"/>
    <lineage>
        <taxon>Eukaryota</taxon>
        <taxon>Fungi</taxon>
        <taxon>Dikarya</taxon>
        <taxon>Ascomycota</taxon>
        <taxon>Pezizomycotina</taxon>
        <taxon>Dothideomycetes</taxon>
        <taxon>Pleosporomycetidae</taxon>
        <taxon>Pleosporales</taxon>
        <taxon>Pleosporineae</taxon>
        <taxon>Pleosporaceae</taxon>
        <taxon>Alternaria</taxon>
        <taxon>Alternaria sect. Alternaria</taxon>
        <taxon>Alternaria alternata complex</taxon>
    </lineage>
</organism>
<dbReference type="EMBL" id="PDXD01000026">
    <property type="protein sequence ID" value="RYN72466.1"/>
    <property type="molecule type" value="Genomic_DNA"/>
</dbReference>
<sequence length="341" mass="38223">MTASRGAKYKTHFDCKQELRPIFTSLNGDNSWLLSFPRPFAERQSTGKAYFHIVHDPWLNGPEVQVSSWIVFLALSSPPAVSNGTGVEQLVLEIESAAAEAGIVASSTIQTADGKSPVDAIFLNLHYGDHLHTPTLLTFPTSVPVFTTPEGALIIKKLNHFETITTYKDLEQDNFTGDWMTLHPSSILPSYLTIFRIKGHHELNFLSALIWTPEPGTHEVVLYSPHGLHISTPALQTFLHRSTPSFSTLAMLHGLKESWTWNWQTTFGVASGLQLYRESGAKYWISTHDDRLSYGGLVWWFANDIFRTLEWGLGQEKRGEGEVMKEVKVEKVQNGECLVLV</sequence>
<evidence type="ECO:0000313" key="1">
    <source>
        <dbReference type="EMBL" id="RYN72466.1"/>
    </source>
</evidence>
<name>A0A4Q4N9B6_ALTAL</name>
<dbReference type="Proteomes" id="UP000291422">
    <property type="component" value="Unassembled WGS sequence"/>
</dbReference>
<evidence type="ECO:0000313" key="2">
    <source>
        <dbReference type="Proteomes" id="UP000291422"/>
    </source>
</evidence>
<dbReference type="PANTHER" id="PTHR36142:SF2">
    <property type="entry name" value="METALLO-HYDROLASE_OXIDOREDUCTASE SUPERFAMILY PROTEIN"/>
    <property type="match status" value="1"/>
</dbReference>
<reference evidence="2" key="1">
    <citation type="journal article" date="2019" name="bioRxiv">
        <title>Genomics, evolutionary history and diagnostics of the Alternaria alternata species group including apple and Asian pear pathotypes.</title>
        <authorList>
            <person name="Armitage A.D."/>
            <person name="Cockerton H.M."/>
            <person name="Sreenivasaprasad S."/>
            <person name="Woodhall J.W."/>
            <person name="Lane C.R."/>
            <person name="Harrison R.J."/>
            <person name="Clarkson J.P."/>
        </authorList>
    </citation>
    <scope>NUCLEOTIDE SEQUENCE [LARGE SCALE GENOMIC DNA]</scope>
    <source>
        <strain evidence="2">FERA 1177</strain>
    </source>
</reference>